<dbReference type="InterPro" id="IPR051401">
    <property type="entry name" value="GtrA_CellWall_Glycosyl"/>
</dbReference>
<keyword evidence="5 7" id="KW-0472">Membrane</keyword>
<reference evidence="9" key="1">
    <citation type="submission" date="2021-06" db="EMBL/GenBank/DDBJ databases">
        <title>Elioraea tepida, sp. nov., a moderately thermophilic aerobic anoxygenic phototrophic bacterium isolated from an alkaline siliceous hot spring mat community in Yellowstone National Park, WY, USA.</title>
        <authorList>
            <person name="Saini M.K."/>
            <person name="Yoshida S."/>
            <person name="Sebastian A."/>
            <person name="Hirose S."/>
            <person name="Hara E."/>
            <person name="Tamaki H."/>
            <person name="Soulier N.T."/>
            <person name="Albert I."/>
            <person name="Hanada S."/>
            <person name="Bryant D.A."/>
            <person name="Tank M."/>
        </authorList>
    </citation>
    <scope>NUCLEOTIDE SEQUENCE</scope>
    <source>
        <strain evidence="9">MS-P2</strain>
    </source>
</reference>
<dbReference type="Pfam" id="PF04138">
    <property type="entry name" value="GtrA_DPMS_TM"/>
    <property type="match status" value="1"/>
</dbReference>
<evidence type="ECO:0000313" key="10">
    <source>
        <dbReference type="Proteomes" id="UP000694001"/>
    </source>
</evidence>
<evidence type="ECO:0000256" key="5">
    <source>
        <dbReference type="ARBA" id="ARBA00023136"/>
    </source>
</evidence>
<gene>
    <name evidence="9" type="ORF">KO353_02500</name>
</gene>
<evidence type="ECO:0000256" key="4">
    <source>
        <dbReference type="ARBA" id="ARBA00022989"/>
    </source>
</evidence>
<keyword evidence="3 7" id="KW-0812">Transmembrane</keyword>
<feature type="transmembrane region" description="Helical" evidence="7">
    <location>
        <begin position="42"/>
        <end position="62"/>
    </location>
</feature>
<feature type="region of interest" description="Disordered" evidence="6">
    <location>
        <begin position="1"/>
        <end position="25"/>
    </location>
</feature>
<dbReference type="GO" id="GO:0000271">
    <property type="term" value="P:polysaccharide biosynthetic process"/>
    <property type="evidence" value="ECO:0007669"/>
    <property type="project" value="InterPro"/>
</dbReference>
<evidence type="ECO:0000313" key="9">
    <source>
        <dbReference type="EMBL" id="QXM25142.1"/>
    </source>
</evidence>
<dbReference type="AlphaFoldDB" id="A0A975U2G6"/>
<dbReference type="KEGG" id="elio:KO353_02500"/>
<evidence type="ECO:0000256" key="3">
    <source>
        <dbReference type="ARBA" id="ARBA00022692"/>
    </source>
</evidence>
<dbReference type="PANTHER" id="PTHR38459:SF1">
    <property type="entry name" value="PROPHAGE BACTOPRENOL-LINKED GLUCOSE TRANSLOCASE HOMOLOG"/>
    <property type="match status" value="1"/>
</dbReference>
<evidence type="ECO:0000256" key="6">
    <source>
        <dbReference type="SAM" id="MobiDB-lite"/>
    </source>
</evidence>
<feature type="domain" description="GtrA/DPMS transmembrane" evidence="8">
    <location>
        <begin position="41"/>
        <end position="160"/>
    </location>
</feature>
<name>A0A975U2G6_9PROT</name>
<dbReference type="PANTHER" id="PTHR38459">
    <property type="entry name" value="PROPHAGE BACTOPRENOL-LINKED GLUCOSE TRANSLOCASE HOMOLOG"/>
    <property type="match status" value="1"/>
</dbReference>
<dbReference type="Proteomes" id="UP000694001">
    <property type="component" value="Chromosome"/>
</dbReference>
<comment type="subcellular location">
    <subcellularLocation>
        <location evidence="1">Membrane</location>
        <topology evidence="1">Multi-pass membrane protein</topology>
    </subcellularLocation>
</comment>
<evidence type="ECO:0000256" key="2">
    <source>
        <dbReference type="ARBA" id="ARBA00009399"/>
    </source>
</evidence>
<sequence>MPQARSVTSESNTSPVPERPPPLEGGVLSAGLRRLVGQALRFGTVGAIGFAVDTATVYAAHFFVGADLLTAGAIAYVVAATTTWALNRVWTFADAPRERPAQQWALFLAVQLLGFALNRGTYAALILWVPVAASHPVIAVAAGSLAGMVVNFVTARAIVFR</sequence>
<dbReference type="InterPro" id="IPR007267">
    <property type="entry name" value="GtrA_DPMS_TM"/>
</dbReference>
<keyword evidence="4 7" id="KW-1133">Transmembrane helix</keyword>
<feature type="transmembrane region" description="Helical" evidence="7">
    <location>
        <begin position="137"/>
        <end position="159"/>
    </location>
</feature>
<evidence type="ECO:0000259" key="8">
    <source>
        <dbReference type="Pfam" id="PF04138"/>
    </source>
</evidence>
<dbReference type="EMBL" id="CP076448">
    <property type="protein sequence ID" value="QXM25142.1"/>
    <property type="molecule type" value="Genomic_DNA"/>
</dbReference>
<organism evidence="9 10">
    <name type="scientific">Elioraea tepida</name>
    <dbReference type="NCBI Taxonomy" id="2843330"/>
    <lineage>
        <taxon>Bacteria</taxon>
        <taxon>Pseudomonadati</taxon>
        <taxon>Pseudomonadota</taxon>
        <taxon>Alphaproteobacteria</taxon>
        <taxon>Acetobacterales</taxon>
        <taxon>Elioraeaceae</taxon>
        <taxon>Elioraea</taxon>
    </lineage>
</organism>
<feature type="transmembrane region" description="Helical" evidence="7">
    <location>
        <begin position="106"/>
        <end position="131"/>
    </location>
</feature>
<accession>A0A975U2G6</accession>
<feature type="transmembrane region" description="Helical" evidence="7">
    <location>
        <begin position="68"/>
        <end position="86"/>
    </location>
</feature>
<keyword evidence="10" id="KW-1185">Reference proteome</keyword>
<evidence type="ECO:0000256" key="1">
    <source>
        <dbReference type="ARBA" id="ARBA00004141"/>
    </source>
</evidence>
<comment type="similarity">
    <text evidence="2">Belongs to the GtrA family.</text>
</comment>
<protein>
    <submittedName>
        <fullName evidence="9">GtrA family protein</fullName>
    </submittedName>
</protein>
<proteinExistence type="inferred from homology"/>
<feature type="compositionally biased region" description="Polar residues" evidence="6">
    <location>
        <begin position="1"/>
        <end position="15"/>
    </location>
</feature>
<dbReference type="GO" id="GO:0005886">
    <property type="term" value="C:plasma membrane"/>
    <property type="evidence" value="ECO:0007669"/>
    <property type="project" value="TreeGrafter"/>
</dbReference>
<evidence type="ECO:0000256" key="7">
    <source>
        <dbReference type="SAM" id="Phobius"/>
    </source>
</evidence>